<sequence length="403" mass="43842">MIINNISYFITLKLIYTCVCIHSNVVYLGRHSHVSEPSSLDLDRVTDSHHELLGSCMQSKEKAKEAVFYSYTRYFNGFAAILEDEEAAEISKHPKVLSVFRNQISKLHTTNSWDFLGLERDGEIPADSMWLKAKFGEGVIIGTLDFGVWPESESFNDEGMGPVPSKWKGYCDTNDGQDTLAKATKLKLATHLILHTTLREITMAMEPTLSPGGRFVSRANLLGSAYGTAKGDSPYSRVASHKLPWILTVGASTISREFPSNAILGNHKRYKGLSINTNTQPAGKFFPLINSVNVKAANVSKNILYCTRDEVFDGEKSLLVAQSGGVGMILADQFMFSVVDPIAHFVPTSAVSAVDGLSILSYIYSTKTPVAYLSGATEVGTVAAPTMANFSSPGPNPITPGIL</sequence>
<dbReference type="GO" id="GO:0008236">
    <property type="term" value="F:serine-type peptidase activity"/>
    <property type="evidence" value="ECO:0007669"/>
    <property type="project" value="UniProtKB-KW"/>
</dbReference>
<dbReference type="EMBL" id="JAAWWB010000010">
    <property type="protein sequence ID" value="KAG6773474.1"/>
    <property type="molecule type" value="Genomic_DNA"/>
</dbReference>
<evidence type="ECO:0000256" key="6">
    <source>
        <dbReference type="ARBA" id="ARBA00022825"/>
    </source>
</evidence>
<dbReference type="CDD" id="cd02120">
    <property type="entry name" value="PA_subtilisin_like"/>
    <property type="match status" value="1"/>
</dbReference>
<dbReference type="Proteomes" id="UP000886885">
    <property type="component" value="Chromosome 5D"/>
</dbReference>
<proteinExistence type="inferred from homology"/>
<dbReference type="AlphaFoldDB" id="A0A8X7ZP89"/>
<dbReference type="FunFam" id="3.30.70.80:FF:000002">
    <property type="entry name" value="Subtilisin-like protease SBT5.3"/>
    <property type="match status" value="1"/>
</dbReference>
<keyword evidence="6" id="KW-0720">Serine protease</keyword>
<feature type="domain" description="Inhibitor I9" evidence="7">
    <location>
        <begin position="25"/>
        <end position="108"/>
    </location>
</feature>
<organism evidence="8 9">
    <name type="scientific">Populus tomentosa</name>
    <name type="common">Chinese white poplar</name>
    <dbReference type="NCBI Taxonomy" id="118781"/>
    <lineage>
        <taxon>Eukaryota</taxon>
        <taxon>Viridiplantae</taxon>
        <taxon>Streptophyta</taxon>
        <taxon>Embryophyta</taxon>
        <taxon>Tracheophyta</taxon>
        <taxon>Spermatophyta</taxon>
        <taxon>Magnoliopsida</taxon>
        <taxon>eudicotyledons</taxon>
        <taxon>Gunneridae</taxon>
        <taxon>Pentapetalae</taxon>
        <taxon>rosids</taxon>
        <taxon>fabids</taxon>
        <taxon>Malpighiales</taxon>
        <taxon>Salicaceae</taxon>
        <taxon>Saliceae</taxon>
        <taxon>Populus</taxon>
    </lineage>
</organism>
<keyword evidence="3" id="KW-0645">Protease</keyword>
<comment type="similarity">
    <text evidence="2">Belongs to the peptidase S8 family.</text>
</comment>
<keyword evidence="4" id="KW-0732">Signal</keyword>
<evidence type="ECO:0000313" key="8">
    <source>
        <dbReference type="EMBL" id="KAG6773474.1"/>
    </source>
</evidence>
<evidence type="ECO:0000256" key="2">
    <source>
        <dbReference type="ARBA" id="ARBA00011073"/>
    </source>
</evidence>
<protein>
    <recommendedName>
        <fullName evidence="7">Inhibitor I9 domain-containing protein</fullName>
    </recommendedName>
</protein>
<evidence type="ECO:0000256" key="3">
    <source>
        <dbReference type="ARBA" id="ARBA00022670"/>
    </source>
</evidence>
<dbReference type="Pfam" id="PF05922">
    <property type="entry name" value="Inhibitor_I9"/>
    <property type="match status" value="1"/>
</dbReference>
<dbReference type="GO" id="GO:0006508">
    <property type="term" value="P:proteolysis"/>
    <property type="evidence" value="ECO:0007669"/>
    <property type="project" value="UniProtKB-KW"/>
</dbReference>
<dbReference type="OrthoDB" id="206201at2759"/>
<accession>A0A8X7ZP89</accession>
<keyword evidence="9" id="KW-1185">Reference proteome</keyword>
<evidence type="ECO:0000256" key="4">
    <source>
        <dbReference type="ARBA" id="ARBA00022729"/>
    </source>
</evidence>
<evidence type="ECO:0000256" key="5">
    <source>
        <dbReference type="ARBA" id="ARBA00022801"/>
    </source>
</evidence>
<comment type="subcellular location">
    <subcellularLocation>
        <location evidence="1">Secreted</location>
    </subcellularLocation>
</comment>
<gene>
    <name evidence="8" type="ORF">POTOM_020752</name>
</gene>
<dbReference type="GO" id="GO:0005576">
    <property type="term" value="C:extracellular region"/>
    <property type="evidence" value="ECO:0007669"/>
    <property type="project" value="UniProtKB-SubCell"/>
</dbReference>
<dbReference type="PANTHER" id="PTHR10795">
    <property type="entry name" value="PROPROTEIN CONVERTASE SUBTILISIN/KEXIN"/>
    <property type="match status" value="1"/>
</dbReference>
<comment type="caution">
    <text evidence="8">The sequence shown here is derived from an EMBL/GenBank/DDBJ whole genome shotgun (WGS) entry which is preliminary data.</text>
</comment>
<evidence type="ECO:0000256" key="1">
    <source>
        <dbReference type="ARBA" id="ARBA00004613"/>
    </source>
</evidence>
<name>A0A8X7ZP89_POPTO</name>
<evidence type="ECO:0000259" key="7">
    <source>
        <dbReference type="Pfam" id="PF05922"/>
    </source>
</evidence>
<keyword evidence="5" id="KW-0378">Hydrolase</keyword>
<dbReference type="InterPro" id="IPR010259">
    <property type="entry name" value="S8pro/Inhibitor_I9"/>
</dbReference>
<reference evidence="8" key="1">
    <citation type="journal article" date="2020" name="bioRxiv">
        <title>Hybrid origin of Populus tomentosa Carr. identified through genome sequencing and phylogenomic analysis.</title>
        <authorList>
            <person name="An X."/>
            <person name="Gao K."/>
            <person name="Chen Z."/>
            <person name="Li J."/>
            <person name="Yang X."/>
            <person name="Yang X."/>
            <person name="Zhou J."/>
            <person name="Guo T."/>
            <person name="Zhao T."/>
            <person name="Huang S."/>
            <person name="Miao D."/>
            <person name="Khan W.U."/>
            <person name="Rao P."/>
            <person name="Ye M."/>
            <person name="Lei B."/>
            <person name="Liao W."/>
            <person name="Wang J."/>
            <person name="Ji L."/>
            <person name="Li Y."/>
            <person name="Guo B."/>
            <person name="Mustafa N.S."/>
            <person name="Li S."/>
            <person name="Yun Q."/>
            <person name="Keller S.R."/>
            <person name="Mao J."/>
            <person name="Zhang R."/>
            <person name="Strauss S.H."/>
        </authorList>
    </citation>
    <scope>NUCLEOTIDE SEQUENCE</scope>
    <source>
        <strain evidence="8">GM15</strain>
        <tissue evidence="8">Leaf</tissue>
    </source>
</reference>
<dbReference type="InterPro" id="IPR045051">
    <property type="entry name" value="SBT"/>
</dbReference>
<evidence type="ECO:0000313" key="9">
    <source>
        <dbReference type="Proteomes" id="UP000886885"/>
    </source>
</evidence>